<evidence type="ECO:0000313" key="4">
    <source>
        <dbReference type="Proteomes" id="UP001500909"/>
    </source>
</evidence>
<keyword evidence="4" id="KW-1185">Reference proteome</keyword>
<dbReference type="EMBL" id="BAAABY010000029">
    <property type="protein sequence ID" value="GAA0471781.1"/>
    <property type="molecule type" value="Genomic_DNA"/>
</dbReference>
<feature type="region of interest" description="Disordered" evidence="1">
    <location>
        <begin position="50"/>
        <end position="111"/>
    </location>
</feature>
<evidence type="ECO:0000313" key="3">
    <source>
        <dbReference type="EMBL" id="GAA0471781.1"/>
    </source>
</evidence>
<keyword evidence="2" id="KW-1133">Transmembrane helix</keyword>
<organism evidence="3 4">
    <name type="scientific">Streptomyces olivaceiscleroticus</name>
    <dbReference type="NCBI Taxonomy" id="68245"/>
    <lineage>
        <taxon>Bacteria</taxon>
        <taxon>Bacillati</taxon>
        <taxon>Actinomycetota</taxon>
        <taxon>Actinomycetes</taxon>
        <taxon>Kitasatosporales</taxon>
        <taxon>Streptomycetaceae</taxon>
        <taxon>Streptomyces</taxon>
    </lineage>
</organism>
<reference evidence="4" key="1">
    <citation type="journal article" date="2019" name="Int. J. Syst. Evol. Microbiol.">
        <title>The Global Catalogue of Microorganisms (GCM) 10K type strain sequencing project: providing services to taxonomists for standard genome sequencing and annotation.</title>
        <authorList>
            <consortium name="The Broad Institute Genomics Platform"/>
            <consortium name="The Broad Institute Genome Sequencing Center for Infectious Disease"/>
            <person name="Wu L."/>
            <person name="Ma J."/>
        </authorList>
    </citation>
    <scope>NUCLEOTIDE SEQUENCE [LARGE SCALE GENOMIC DNA]</scope>
    <source>
        <strain evidence="4">JCM 4805</strain>
    </source>
</reference>
<dbReference type="Proteomes" id="UP001500909">
    <property type="component" value="Unassembled WGS sequence"/>
</dbReference>
<keyword evidence="2" id="KW-0472">Membrane</keyword>
<feature type="compositionally biased region" description="Low complexity" evidence="1">
    <location>
        <begin position="50"/>
        <end position="82"/>
    </location>
</feature>
<proteinExistence type="predicted"/>
<evidence type="ECO:0000256" key="2">
    <source>
        <dbReference type="SAM" id="Phobius"/>
    </source>
</evidence>
<comment type="caution">
    <text evidence="3">The sequence shown here is derived from an EMBL/GenBank/DDBJ whole genome shotgun (WGS) entry which is preliminary data.</text>
</comment>
<keyword evidence="2" id="KW-0812">Transmembrane</keyword>
<dbReference type="RefSeq" id="WP_346096372.1">
    <property type="nucleotide sequence ID" value="NZ_BAAABY010000029.1"/>
</dbReference>
<evidence type="ECO:0008006" key="5">
    <source>
        <dbReference type="Google" id="ProtNLM"/>
    </source>
</evidence>
<evidence type="ECO:0000256" key="1">
    <source>
        <dbReference type="SAM" id="MobiDB-lite"/>
    </source>
</evidence>
<name>A0ABP3K542_9ACTN</name>
<gene>
    <name evidence="3" type="ORF">GCM10010361_39910</name>
</gene>
<accession>A0ABP3K542</accession>
<sequence length="306" mass="30958">MSAAASVRRGRTKARRSITASVRARLSAALLAGAALLGTVAGGVALAGPASAASAAPAEDTTPSDTSSSDTPSSDASASASADPEDAPPPTEAGTSFRTATVIRPGQQATAPASTGDYLYWQFPADAGQGARVDATVKLPAAEARHGDVTWQLDVYDGLRRRQPCRYGTQTRTAAADAATVELSCTLRTVRAAAEPWSNDPLPGAYYVRLTAVRTASADAGLPVETAVTATTTDAGSAQDVDGSLAAPVVQGSAARPEPDGGWSSGWWSARWLWTAAGAVLAALAGIAGYAVTRGRGRPSQLPPAV</sequence>
<feature type="transmembrane region" description="Helical" evidence="2">
    <location>
        <begin position="272"/>
        <end position="292"/>
    </location>
</feature>
<protein>
    <recommendedName>
        <fullName evidence="5">Peptidase</fullName>
    </recommendedName>
</protein>